<protein>
    <submittedName>
        <fullName evidence="1">Uncharacterized protein</fullName>
    </submittedName>
</protein>
<comment type="caution">
    <text evidence="1">The sequence shown here is derived from an EMBL/GenBank/DDBJ whole genome shotgun (WGS) entry which is preliminary data.</text>
</comment>
<dbReference type="EMBL" id="MCNS01000018">
    <property type="protein sequence ID" value="OCX46799.1"/>
    <property type="molecule type" value="Genomic_DNA"/>
</dbReference>
<accession>A0A1C2G5L6</accession>
<organism evidence="1 2">
    <name type="scientific">Limosilactobacillus reuteri</name>
    <name type="common">Lactobacillus reuteri</name>
    <dbReference type="NCBI Taxonomy" id="1598"/>
    <lineage>
        <taxon>Bacteria</taxon>
        <taxon>Bacillati</taxon>
        <taxon>Bacillota</taxon>
        <taxon>Bacilli</taxon>
        <taxon>Lactobacillales</taxon>
        <taxon>Lactobacillaceae</taxon>
        <taxon>Limosilactobacillus</taxon>
    </lineage>
</organism>
<dbReference type="InterPro" id="IPR027417">
    <property type="entry name" value="P-loop_NTPase"/>
</dbReference>
<dbReference type="AlphaFoldDB" id="A0A1C2G5L6"/>
<evidence type="ECO:0000313" key="1">
    <source>
        <dbReference type="EMBL" id="OCX46799.1"/>
    </source>
</evidence>
<dbReference type="RefSeq" id="WP_066035949.1">
    <property type="nucleotide sequence ID" value="NZ_CP136906.1"/>
</dbReference>
<gene>
    <name evidence="1" type="ORF">BFD03_08755</name>
</gene>
<sequence length="1203" mass="139727">MGKLTVNMFREIAEKQLPGLALFENRTGSGKTTGALQWVTDMLMKSKSSDIIIYITPNRQNRDEAWRGLVRQLENHGKDKHFVDRNVILLKSEVDEVSDYLNKAIFKGLEPTDTDSISSRVTNFLSPFKHRYPLFAETLKSAINSYQFYFFLHKFSFSQNKHVDDEDFSRTVPLLKKNLVRDIKKKSHSKKISNNDILQEITANIPWVFKMFPELKLKEKRVVFMTSRKFLTLIKTPKASTMHIWAAFSQKKVHLIMDEVDEIKEDWNNFIIDQITDKSDLAFRDRLDLFHIYRRIIIKVNDCMTTLPQQIIDAPGINGNNDNKDILKVMQQKICDTYQNLNLLYRVKLDDSLKDENQRFIFNTGMQNQLLGKTEAERYLVIQSDPKQQLNLIKSDKELYQHSELRLSHVLKHLQKLVRFFVQNAQKIGQNVTRAERKDWTANEATAYIIRSILDESNEEDKTTYILSRLQDGITGKFDLTTERLFGDNQSIYANGYEYLQIMSNDDKTFGDHVYWYHSNFSAERLLAFLANKWHVYGLSATAKSPTMLNNFDYQWVEAHVKNNYQLSTQLEKELDKENKDYLAAEKRAGISVSITNVDLPIKGQDTIFAKDLLQRVLMLNHIPSELFTAYPEEGGLRPNDVISLAGDGQMSFTLLRNLKTVQALITFVKFCNERPLNPAYVLFKNKKVSAELLRWYRLCLKAIGMGRVSLTVVDAQNVQQEIPLIKKDWTNGKLNIMITTYAALGRGINLHYSIDAETLTELVKSKNGVIIGKQMQDLSKDIDGEYLEAPTHIATWIGRDDEQFSIKKMLHIIGEQDALYGNGHITRATYRKNLYAYINGGPVNNYRQNDLQPVKVAGGVYIEQALGRMARTNIKSSRPLVLIDNAAKKNLASNYLNNKRTTLEMAAVLTNIGEIEAELKKEKARLLYEKLNMANEIQHRFTVWLPSQLQQDRQGTKELWQRARELILKHPFGDAAPVTIQRLYWQFEKAVNKYYFAIEGDYSRLLAIDAAPIQNYNQHQFDFTHYGKTLNKIYEANSWLKEDFDLLGYYHDFEKPHHYQLLPGIFNNFYRPALSEEVFKVICKYLGIKVYPMADNEFELFDCYLQTKDKKKVFVDIKDYNEITNATEQTEVFKKARLKLANCTENNPVYFINFRQLQPNSKYEQKLFSPQSDRQFFTCSSMFLADGKLNSQLAKNLLDYFE</sequence>
<proteinExistence type="predicted"/>
<dbReference type="Proteomes" id="UP000095141">
    <property type="component" value="Unassembled WGS sequence"/>
</dbReference>
<dbReference type="SUPFAM" id="SSF52540">
    <property type="entry name" value="P-loop containing nucleoside triphosphate hydrolases"/>
    <property type="match status" value="1"/>
</dbReference>
<evidence type="ECO:0000313" key="2">
    <source>
        <dbReference type="Proteomes" id="UP000095141"/>
    </source>
</evidence>
<reference evidence="1 2" key="1">
    <citation type="submission" date="2016-08" db="EMBL/GenBank/DDBJ databases">
        <title>Probiotic bacterium isolated from chicken gut.</title>
        <authorList>
            <person name="Levy J.L."/>
            <person name="Hassan H.M."/>
            <person name="Mendoza M.A."/>
        </authorList>
    </citation>
    <scope>NUCLEOTIDE SEQUENCE [LARGE SCALE GENOMIC DNA]</scope>
    <source>
        <strain evidence="1 2">P43</strain>
    </source>
</reference>
<name>A0A1C2G5L6_LIMRT</name>